<dbReference type="GO" id="GO:0000049">
    <property type="term" value="F:tRNA binding"/>
    <property type="evidence" value="ECO:0007669"/>
    <property type="project" value="TreeGrafter"/>
</dbReference>
<dbReference type="eggNOG" id="COG0037">
    <property type="taxonomic scope" value="Bacteria"/>
</dbReference>
<evidence type="ECO:0000259" key="3">
    <source>
        <dbReference type="Pfam" id="PF01171"/>
    </source>
</evidence>
<dbReference type="InterPro" id="IPR014729">
    <property type="entry name" value="Rossmann-like_a/b/a_fold"/>
</dbReference>
<dbReference type="GO" id="GO:0002144">
    <property type="term" value="C:cytosolic tRNA wobble base thiouridylase complex"/>
    <property type="evidence" value="ECO:0007669"/>
    <property type="project" value="TreeGrafter"/>
</dbReference>
<dbReference type="GO" id="GO:0002143">
    <property type="term" value="P:tRNA wobble position uridine thiolation"/>
    <property type="evidence" value="ECO:0007669"/>
    <property type="project" value="TreeGrafter"/>
</dbReference>
<feature type="binding site" evidence="2">
    <location>
        <position position="276"/>
    </location>
    <ligand>
        <name>Zn(2+)</name>
        <dbReference type="ChEBI" id="CHEBI:29105"/>
        <label>2</label>
    </ligand>
</feature>
<proteinExistence type="predicted"/>
<dbReference type="EMBL" id="AP012342">
    <property type="protein sequence ID" value="BAM06176.1"/>
    <property type="molecule type" value="Genomic_DNA"/>
</dbReference>
<feature type="binding site" evidence="2">
    <location>
        <position position="22"/>
    </location>
    <ligand>
        <name>Zn(2+)</name>
        <dbReference type="ChEBI" id="CHEBI:29105"/>
        <label>1</label>
    </ligand>
</feature>
<evidence type="ECO:0000256" key="2">
    <source>
        <dbReference type="PIRSR" id="PIRSR004976-50"/>
    </source>
</evidence>
<gene>
    <name evidence="5" type="ordered locus">LFE_0457</name>
</gene>
<dbReference type="RefSeq" id="WP_014448669.1">
    <property type="nucleotide sequence ID" value="NC_017094.1"/>
</dbReference>
<reference evidence="6" key="2">
    <citation type="submission" date="2012-03" db="EMBL/GenBank/DDBJ databases">
        <title>The complete genome sequence of the pioneer microbe on fresh volcanic deposit, Leptospirillum ferrooxidans strain C2-3.</title>
        <authorList>
            <person name="Fujimura R."/>
            <person name="Sato Y."/>
            <person name="Nishizawa T."/>
            <person name="Nanba K."/>
            <person name="Oshima K."/>
            <person name="Hattori M."/>
            <person name="Kamijo T."/>
            <person name="Ohta H."/>
        </authorList>
    </citation>
    <scope>NUCLEOTIDE SEQUENCE [LARGE SCALE GENOMIC DNA]</scope>
    <source>
        <strain evidence="6">C2-3</strain>
    </source>
</reference>
<keyword evidence="1" id="KW-0808">Transferase</keyword>
<dbReference type="HOGENOM" id="CLU_026481_1_1_0"/>
<dbReference type="GO" id="GO:0016740">
    <property type="term" value="F:transferase activity"/>
    <property type="evidence" value="ECO:0007669"/>
    <property type="project" value="UniProtKB-KW"/>
</dbReference>
<feature type="domain" description="2-thiouridine synthetase TtuA-like N-terminal LIM" evidence="4">
    <location>
        <begin position="2"/>
        <end position="26"/>
    </location>
</feature>
<dbReference type="Pfam" id="PF22082">
    <property type="entry name" value="TtuA_LIM_N"/>
    <property type="match status" value="1"/>
</dbReference>
<dbReference type="PIRSF" id="PIRSF004976">
    <property type="entry name" value="ATPase_YdaO"/>
    <property type="match status" value="1"/>
</dbReference>
<keyword evidence="2" id="KW-0862">Zinc</keyword>
<reference evidence="5 6" key="1">
    <citation type="journal article" date="2012" name="J. Bacteriol.">
        <title>Complete Genome Sequence of Leptospirillum ferrooxidans Strain C2-3, Isolated from a Fresh Volcanic Ash Deposit on the Island of Miyake, Japan.</title>
        <authorList>
            <person name="Fujimura R."/>
            <person name="Sato Y."/>
            <person name="Nishizawa T."/>
            <person name="Oshima K."/>
            <person name="Kim S.-W."/>
            <person name="Hattori M."/>
            <person name="Kamijo T."/>
            <person name="Ohta H."/>
        </authorList>
    </citation>
    <scope>NUCLEOTIDE SEQUENCE [LARGE SCALE GENOMIC DNA]</scope>
    <source>
        <strain evidence="5 6">C2-3</strain>
    </source>
</reference>
<organism evidence="5 6">
    <name type="scientific">Leptospirillum ferrooxidans (strain C2-3)</name>
    <dbReference type="NCBI Taxonomy" id="1162668"/>
    <lineage>
        <taxon>Bacteria</taxon>
        <taxon>Pseudomonadati</taxon>
        <taxon>Nitrospirota</taxon>
        <taxon>Nitrospiria</taxon>
        <taxon>Nitrospirales</taxon>
        <taxon>Nitrospiraceae</taxon>
        <taxon>Leptospirillum</taxon>
    </lineage>
</organism>
<feature type="binding site" evidence="2">
    <location>
        <position position="6"/>
    </location>
    <ligand>
        <name>Zn(2+)</name>
        <dbReference type="ChEBI" id="CHEBI:29105"/>
        <label>1</label>
    </ligand>
</feature>
<dbReference type="Proteomes" id="UP000007382">
    <property type="component" value="Chromosome"/>
</dbReference>
<evidence type="ECO:0000256" key="1">
    <source>
        <dbReference type="ARBA" id="ARBA00022679"/>
    </source>
</evidence>
<feature type="binding site" evidence="2">
    <location>
        <position position="3"/>
    </location>
    <ligand>
        <name>Zn(2+)</name>
        <dbReference type="ChEBI" id="CHEBI:29105"/>
        <label>1</label>
    </ligand>
</feature>
<feature type="domain" description="tRNA(Ile)-lysidine/2-thiocytidine synthase N-terminal" evidence="3">
    <location>
        <begin position="50"/>
        <end position="219"/>
    </location>
</feature>
<dbReference type="CDD" id="cd01993">
    <property type="entry name" value="TtuA-like"/>
    <property type="match status" value="1"/>
</dbReference>
<dbReference type="GO" id="GO:0046872">
    <property type="term" value="F:metal ion binding"/>
    <property type="evidence" value="ECO:0007669"/>
    <property type="project" value="UniProtKB-KW"/>
</dbReference>
<dbReference type="AlphaFoldDB" id="I0ILM7"/>
<dbReference type="PANTHER" id="PTHR11807:SF27">
    <property type="entry name" value="TRNA-5-METHYLURIDINE(54) 2-SULFURTRANSFERASE"/>
    <property type="match status" value="1"/>
</dbReference>
<evidence type="ECO:0000259" key="4">
    <source>
        <dbReference type="Pfam" id="PF22082"/>
    </source>
</evidence>
<dbReference type="SUPFAM" id="SSF52402">
    <property type="entry name" value="Adenine nucleotide alpha hydrolases-like"/>
    <property type="match status" value="1"/>
</dbReference>
<dbReference type="Pfam" id="PF01171">
    <property type="entry name" value="ATP_bind_3"/>
    <property type="match status" value="1"/>
</dbReference>
<keyword evidence="6" id="KW-1185">Reference proteome</keyword>
<accession>I0ILM7</accession>
<dbReference type="KEGG" id="lfc:LFE_0457"/>
<dbReference type="Gene3D" id="3.40.50.620">
    <property type="entry name" value="HUPs"/>
    <property type="match status" value="1"/>
</dbReference>
<name>I0ILM7_LEPFC</name>
<feature type="binding site" evidence="2">
    <location>
        <position position="288"/>
    </location>
    <ligand>
        <name>Zn(2+)</name>
        <dbReference type="ChEBI" id="CHEBI:29105"/>
        <label>2</label>
    </ligand>
</feature>
<evidence type="ECO:0000313" key="5">
    <source>
        <dbReference type="EMBL" id="BAM06176.1"/>
    </source>
</evidence>
<feature type="binding site" evidence="2">
    <location>
        <position position="291"/>
    </location>
    <ligand>
        <name>Zn(2+)</name>
        <dbReference type="ChEBI" id="CHEBI:29105"/>
        <label>2</label>
    </ligand>
</feature>
<feature type="binding site" evidence="2">
    <location>
        <position position="279"/>
    </location>
    <ligand>
        <name>Zn(2+)</name>
        <dbReference type="ChEBI" id="CHEBI:29105"/>
        <label>2</label>
    </ligand>
</feature>
<dbReference type="PATRIC" id="fig|1162668.3.peg.537"/>
<sequence>MNCRVCKKKAVIAIPRHNTAFCADCFDKYLMDQVRKTIKEFRMFEPGDRILLAVSGGKDSLALWEILKRLELDVLGYHLDLGISEYSKESTEKTRAFAEKRGYPLIIEEIESETGATLPVIAESTKRPPCSACGLSKRHLFNRAARQHGCQVLATGHNLDDEASRLLGNILHWQDGYLEKQSPSLPAEGGLIRKVKPLNRLTEKEMATYAYLKGIDYVIRECPMSADAKQIFYKKVLNDIEKESPGTKQFFYFGFLERLEKMFPPSSENAPPAGSCKVCQEPCYTDICSFCRLRMKLSPFPETQETAESSINFITPNTH</sequence>
<protein>
    <submittedName>
        <fullName evidence="5">Putative ATPase, PPloop superfamily</fullName>
    </submittedName>
</protein>
<dbReference type="InterPro" id="IPR035107">
    <property type="entry name" value="tRNA_thiolation_TtcA_Ctu1"/>
</dbReference>
<dbReference type="InterPro" id="IPR011063">
    <property type="entry name" value="TilS/TtcA_N"/>
</dbReference>
<dbReference type="STRING" id="1162668.LFE_0457"/>
<dbReference type="OrthoDB" id="9801054at2"/>
<dbReference type="InterPro" id="IPR054306">
    <property type="entry name" value="TtuA-like_LIM_N"/>
</dbReference>
<evidence type="ECO:0000313" key="6">
    <source>
        <dbReference type="Proteomes" id="UP000007382"/>
    </source>
</evidence>
<dbReference type="PANTHER" id="PTHR11807">
    <property type="entry name" value="ATPASES OF THE PP SUPERFAMILY-RELATED"/>
    <property type="match status" value="1"/>
</dbReference>
<keyword evidence="2" id="KW-0479">Metal-binding</keyword>
<feature type="binding site" evidence="2">
    <location>
        <position position="25"/>
    </location>
    <ligand>
        <name>Zn(2+)</name>
        <dbReference type="ChEBI" id="CHEBI:29105"/>
        <label>1</label>
    </ligand>
</feature>